<dbReference type="GO" id="GO:0046872">
    <property type="term" value="F:metal ion binding"/>
    <property type="evidence" value="ECO:0007669"/>
    <property type="project" value="UniProtKB-UniRule"/>
</dbReference>
<keyword evidence="10 13" id="KW-0560">Oxidoreductase</keyword>
<dbReference type="GO" id="GO:0098803">
    <property type="term" value="C:respiratory chain complex"/>
    <property type="evidence" value="ECO:0007669"/>
    <property type="project" value="UniProtKB-UniRule"/>
</dbReference>
<organism evidence="14 15">
    <name type="scientific">Lupinus angustifolius</name>
    <name type="common">Narrow-leaved blue lupine</name>
    <dbReference type="NCBI Taxonomy" id="3871"/>
    <lineage>
        <taxon>Eukaryota</taxon>
        <taxon>Viridiplantae</taxon>
        <taxon>Streptophyta</taxon>
        <taxon>Embryophyta</taxon>
        <taxon>Tracheophyta</taxon>
        <taxon>Spermatophyta</taxon>
        <taxon>Magnoliopsida</taxon>
        <taxon>eudicotyledons</taxon>
        <taxon>Gunneridae</taxon>
        <taxon>Pentapetalae</taxon>
        <taxon>rosids</taxon>
        <taxon>fabids</taxon>
        <taxon>Fabales</taxon>
        <taxon>Fabaceae</taxon>
        <taxon>Papilionoideae</taxon>
        <taxon>50 kb inversion clade</taxon>
        <taxon>genistoids sensu lato</taxon>
        <taxon>core genistoids</taxon>
        <taxon>Genisteae</taxon>
        <taxon>Lupinus</taxon>
    </lineage>
</organism>
<evidence type="ECO:0000256" key="1">
    <source>
        <dbReference type="ARBA" id="ARBA00001192"/>
    </source>
</evidence>
<dbReference type="GO" id="GO:0106292">
    <property type="term" value="F:superoxide-generating NADPH oxidase activity"/>
    <property type="evidence" value="ECO:0007669"/>
    <property type="project" value="UniProtKB-ARBA"/>
</dbReference>
<evidence type="ECO:0000256" key="10">
    <source>
        <dbReference type="ARBA" id="ARBA00023002"/>
    </source>
</evidence>
<proteinExistence type="inferred from homology"/>
<dbReference type="GO" id="GO:0005739">
    <property type="term" value="C:mitochondrion"/>
    <property type="evidence" value="ECO:0007669"/>
    <property type="project" value="TreeGrafter"/>
</dbReference>
<evidence type="ECO:0000256" key="8">
    <source>
        <dbReference type="ARBA" id="ARBA00022982"/>
    </source>
</evidence>
<dbReference type="PANTHER" id="PTHR31803:SF6">
    <property type="entry name" value="UBIQUINOL OXIDASE 2, MITOCHONDRIAL"/>
    <property type="match status" value="1"/>
</dbReference>
<evidence type="ECO:0000256" key="3">
    <source>
        <dbReference type="ARBA" id="ARBA00008388"/>
    </source>
</evidence>
<dbReference type="Gene3D" id="1.20.1260.140">
    <property type="entry name" value="Alternative oxidase"/>
    <property type="match status" value="1"/>
</dbReference>
<evidence type="ECO:0000256" key="6">
    <source>
        <dbReference type="ARBA" id="ARBA00022692"/>
    </source>
</evidence>
<gene>
    <name evidence="14" type="ORF">TanjilG_20775</name>
</gene>
<comment type="subcellular location">
    <subcellularLocation>
        <location evidence="2">Membrane</location>
    </subcellularLocation>
</comment>
<evidence type="ECO:0000256" key="7">
    <source>
        <dbReference type="ARBA" id="ARBA00022723"/>
    </source>
</evidence>
<keyword evidence="7 13" id="KW-0479">Metal-binding</keyword>
<dbReference type="GO" id="GO:0009916">
    <property type="term" value="F:alternative oxidase activity"/>
    <property type="evidence" value="ECO:0007669"/>
    <property type="project" value="UniProtKB-UniRule"/>
</dbReference>
<dbReference type="InterPro" id="IPR038659">
    <property type="entry name" value="AOX_sf"/>
</dbReference>
<keyword evidence="12 13" id="KW-0472">Membrane</keyword>
<name>A0A4P1QRT5_LUPAN</name>
<comment type="catalytic activity">
    <reaction evidence="1 13">
        <text>2 a ubiquinol + O2 = 2 a ubiquinone + 2 H2O</text>
        <dbReference type="Rhea" id="RHEA:30255"/>
        <dbReference type="Rhea" id="RHEA-COMP:9565"/>
        <dbReference type="Rhea" id="RHEA-COMP:9566"/>
        <dbReference type="ChEBI" id="CHEBI:15377"/>
        <dbReference type="ChEBI" id="CHEBI:15379"/>
        <dbReference type="ChEBI" id="CHEBI:16389"/>
        <dbReference type="ChEBI" id="CHEBI:17976"/>
        <dbReference type="EC" id="1.10.3.11"/>
    </reaction>
</comment>
<reference evidence="14 15" key="1">
    <citation type="journal article" date="2017" name="Plant Biotechnol. J.">
        <title>A comprehensive draft genome sequence for lupin (Lupinus angustifolius), an emerging health food: insights into plant-microbe interactions and legume evolution.</title>
        <authorList>
            <person name="Hane J.K."/>
            <person name="Ming Y."/>
            <person name="Kamphuis L.G."/>
            <person name="Nelson M.N."/>
            <person name="Garg G."/>
            <person name="Atkins C.A."/>
            <person name="Bayer P.E."/>
            <person name="Bravo A."/>
            <person name="Bringans S."/>
            <person name="Cannon S."/>
            <person name="Edwards D."/>
            <person name="Foley R."/>
            <person name="Gao L.L."/>
            <person name="Harrison M.J."/>
            <person name="Huang W."/>
            <person name="Hurgobin B."/>
            <person name="Li S."/>
            <person name="Liu C.W."/>
            <person name="McGrath A."/>
            <person name="Morahan G."/>
            <person name="Murray J."/>
            <person name="Weller J."/>
            <person name="Jian J."/>
            <person name="Singh K.B."/>
        </authorList>
    </citation>
    <scope>NUCLEOTIDE SEQUENCE [LARGE SCALE GENOMIC DNA]</scope>
    <source>
        <strain evidence="15">cv. Tanjil</strain>
        <tissue evidence="14">Whole plant</tissue>
    </source>
</reference>
<evidence type="ECO:0000256" key="5">
    <source>
        <dbReference type="ARBA" id="ARBA00022660"/>
    </source>
</evidence>
<dbReference type="EMBL" id="CM007378">
    <property type="protein sequence ID" value="OIV93113.1"/>
    <property type="molecule type" value="Genomic_DNA"/>
</dbReference>
<protein>
    <recommendedName>
        <fullName evidence="13">Ubiquinol oxidase</fullName>
        <ecNumber evidence="13">1.10.3.11</ecNumber>
    </recommendedName>
</protein>
<dbReference type="GO" id="GO:0016020">
    <property type="term" value="C:membrane"/>
    <property type="evidence" value="ECO:0007669"/>
    <property type="project" value="UniProtKB-SubCell"/>
</dbReference>
<evidence type="ECO:0000256" key="4">
    <source>
        <dbReference type="ARBA" id="ARBA00022448"/>
    </source>
</evidence>
<evidence type="ECO:0000256" key="13">
    <source>
        <dbReference type="RuleBase" id="RU003779"/>
    </source>
</evidence>
<evidence type="ECO:0000256" key="12">
    <source>
        <dbReference type="ARBA" id="ARBA00023136"/>
    </source>
</evidence>
<evidence type="ECO:0000256" key="2">
    <source>
        <dbReference type="ARBA" id="ARBA00004370"/>
    </source>
</evidence>
<comment type="similarity">
    <text evidence="3 13">Belongs to the alternative oxidase family.</text>
</comment>
<keyword evidence="6 13" id="KW-0812">Transmembrane</keyword>
<keyword evidence="5 13" id="KW-0679">Respiratory chain</keyword>
<dbReference type="KEGG" id="lang:109332730"/>
<keyword evidence="4" id="KW-0813">Transport</keyword>
<keyword evidence="11 13" id="KW-0408">Iron</keyword>
<dbReference type="Gramene" id="OIV93113">
    <property type="protein sequence ID" value="OIV93113"/>
    <property type="gene ID" value="TanjilG_20775"/>
</dbReference>
<dbReference type="PANTHER" id="PTHR31803">
    <property type="entry name" value="ALTERNATIVE OXIDASE"/>
    <property type="match status" value="1"/>
</dbReference>
<evidence type="ECO:0000313" key="14">
    <source>
        <dbReference type="EMBL" id="OIV93113.1"/>
    </source>
</evidence>
<dbReference type="GO" id="GO:0102721">
    <property type="term" value="F:ubiquinol:oxygen oxidoreductase activity"/>
    <property type="evidence" value="ECO:0007669"/>
    <property type="project" value="UniProtKB-EC"/>
</dbReference>
<comment type="cofactor">
    <cofactor evidence="13">
        <name>Fe cation</name>
        <dbReference type="ChEBI" id="CHEBI:24875"/>
    </cofactor>
    <text evidence="13">Binds 2 iron ions per subunit.</text>
</comment>
<keyword evidence="8 13" id="KW-0249">Electron transport</keyword>
<dbReference type="OrthoDB" id="16906at2759"/>
<dbReference type="GO" id="GO:0010230">
    <property type="term" value="P:alternative respiration"/>
    <property type="evidence" value="ECO:0007669"/>
    <property type="project" value="TreeGrafter"/>
</dbReference>
<dbReference type="Pfam" id="PF01786">
    <property type="entry name" value="AOX"/>
    <property type="match status" value="1"/>
</dbReference>
<evidence type="ECO:0000313" key="15">
    <source>
        <dbReference type="Proteomes" id="UP000188354"/>
    </source>
</evidence>
<sequence length="137" mass="16104">MSGGWIKALREEAENERMHLITMVELVKPKWHERLLVLIVLYIFSPKLARRIVRYLEEEAIHSYPEYLKDIDSGAIENVRSSLSSHCNRLYWRLPKDAKMRDVVTVIHADEAHHWDVNHFALVSVIHHLSECHSSLK</sequence>
<evidence type="ECO:0000256" key="9">
    <source>
        <dbReference type="ARBA" id="ARBA00022989"/>
    </source>
</evidence>
<keyword evidence="15" id="KW-1185">Reference proteome</keyword>
<evidence type="ECO:0000256" key="11">
    <source>
        <dbReference type="ARBA" id="ARBA00023004"/>
    </source>
</evidence>
<dbReference type="AlphaFoldDB" id="A0A4P1QRT5"/>
<accession>A0A4P1QRT5</accession>
<dbReference type="STRING" id="3871.A0A4P1QRT5"/>
<dbReference type="Proteomes" id="UP000188354">
    <property type="component" value="Chromosome LG18"/>
</dbReference>
<keyword evidence="9" id="KW-1133">Transmembrane helix</keyword>
<dbReference type="EC" id="1.10.3.11" evidence="13"/>
<dbReference type="InterPro" id="IPR002680">
    <property type="entry name" value="AOX"/>
</dbReference>